<dbReference type="AlphaFoldDB" id="A0A3E4UKN8"/>
<accession>A0A3E4UKN8</accession>
<sequence>MQSFIAYKQRLIERSDWLVENNFFSKCENQITKCVFPLENLQGMNYIALTINVGSSSEDIENAGIAHFLEHVQMNFFDKNEKRYLCSAYTDFYSTTYYFDCKGYIVRVCNRYHTEYFKR</sequence>
<dbReference type="InterPro" id="IPR011249">
    <property type="entry name" value="Metalloenz_LuxS/M16"/>
</dbReference>
<dbReference type="Proteomes" id="UP000260808">
    <property type="component" value="Unassembled WGS sequence"/>
</dbReference>
<evidence type="ECO:0000313" key="2">
    <source>
        <dbReference type="EMBL" id="RGM10807.1"/>
    </source>
</evidence>
<dbReference type="InterPro" id="IPR011765">
    <property type="entry name" value="Pept_M16_N"/>
</dbReference>
<name>A0A3E4UKN8_MEDGN</name>
<dbReference type="GO" id="GO:0046872">
    <property type="term" value="F:metal ion binding"/>
    <property type="evidence" value="ECO:0007669"/>
    <property type="project" value="InterPro"/>
</dbReference>
<gene>
    <name evidence="2" type="ORF">DXC31_19480</name>
</gene>
<dbReference type="Gene3D" id="3.30.830.10">
    <property type="entry name" value="Metalloenzyme, LuxS/M16 peptidase-like"/>
    <property type="match status" value="1"/>
</dbReference>
<evidence type="ECO:0000313" key="3">
    <source>
        <dbReference type="Proteomes" id="UP000260808"/>
    </source>
</evidence>
<dbReference type="SUPFAM" id="SSF63411">
    <property type="entry name" value="LuxS/MPP-like metallohydrolase"/>
    <property type="match status" value="1"/>
</dbReference>
<dbReference type="Pfam" id="PF00675">
    <property type="entry name" value="Peptidase_M16"/>
    <property type="match status" value="1"/>
</dbReference>
<comment type="caution">
    <text evidence="2">The sequence shown here is derived from an EMBL/GenBank/DDBJ whole genome shotgun (WGS) entry which is preliminary data.</text>
</comment>
<proteinExistence type="predicted"/>
<dbReference type="EMBL" id="QSSX01000196">
    <property type="protein sequence ID" value="RGM10807.1"/>
    <property type="molecule type" value="Genomic_DNA"/>
</dbReference>
<feature type="domain" description="Peptidase M16 N-terminal" evidence="1">
    <location>
        <begin position="46"/>
        <end position="101"/>
    </location>
</feature>
<protein>
    <recommendedName>
        <fullName evidence="1">Peptidase M16 N-terminal domain-containing protein</fullName>
    </recommendedName>
</protein>
<reference evidence="2 3" key="1">
    <citation type="submission" date="2018-08" db="EMBL/GenBank/DDBJ databases">
        <title>A genome reference for cultivated species of the human gut microbiota.</title>
        <authorList>
            <person name="Zou Y."/>
            <person name="Xue W."/>
            <person name="Luo G."/>
        </authorList>
    </citation>
    <scope>NUCLEOTIDE SEQUENCE [LARGE SCALE GENOMIC DNA]</scope>
    <source>
        <strain evidence="2 3">TF01-20-2</strain>
    </source>
</reference>
<evidence type="ECO:0000259" key="1">
    <source>
        <dbReference type="Pfam" id="PF00675"/>
    </source>
</evidence>
<organism evidence="2 3">
    <name type="scientific">Mediterraneibacter gnavus</name>
    <name type="common">Ruminococcus gnavus</name>
    <dbReference type="NCBI Taxonomy" id="33038"/>
    <lineage>
        <taxon>Bacteria</taxon>
        <taxon>Bacillati</taxon>
        <taxon>Bacillota</taxon>
        <taxon>Clostridia</taxon>
        <taxon>Lachnospirales</taxon>
        <taxon>Lachnospiraceae</taxon>
        <taxon>Mediterraneibacter</taxon>
    </lineage>
</organism>